<evidence type="ECO:0000256" key="3">
    <source>
        <dbReference type="ARBA" id="ARBA00022670"/>
    </source>
</evidence>
<protein>
    <recommendedName>
        <fullName evidence="6">Carboxypeptidase</fullName>
        <ecNumber evidence="6">3.4.16.-</ecNumber>
    </recommendedName>
</protein>
<evidence type="ECO:0000313" key="9">
    <source>
        <dbReference type="Proteomes" id="UP000184267"/>
    </source>
</evidence>
<dbReference type="OMA" id="YAVNFSF"/>
<dbReference type="PRINTS" id="PR00724">
    <property type="entry name" value="CRBOXYPTASEC"/>
</dbReference>
<evidence type="ECO:0000256" key="5">
    <source>
        <dbReference type="ARBA" id="ARBA00023180"/>
    </source>
</evidence>
<gene>
    <name evidence="8" type="ORF">TRAPUB_2556</name>
</gene>
<dbReference type="Proteomes" id="UP000184267">
    <property type="component" value="Unassembled WGS sequence"/>
</dbReference>
<dbReference type="Pfam" id="PF00450">
    <property type="entry name" value="Peptidase_S10"/>
    <property type="match status" value="2"/>
</dbReference>
<feature type="signal peptide" evidence="6">
    <location>
        <begin position="1"/>
        <end position="17"/>
    </location>
</feature>
<sequence>MLARSLCALALVCLASGQLVPPNSFPHVWPGQPKGDFSPEWQSYFEVKDLSPQIPTGLPRSFAGNIPVNRAGHPNNTLFFWGFEREGANGTLTAPARANNTDPWILWLQGGPGSSGMLGLSTENGPIHVLSNGSWVLNPFSWNSLADTIWIDQPVGTGFSTSDAKGYVPDEDQMAEDFLGFLTNLVKVFPSLATRPLYLAGESYAGTYIPYIVKHLFARPSNPVTLRKIAIGDGSLGSLATIRDLPVINIVETYPAIIGYDQDVFNYFKEQHHLCGFDLNLTYPQVGTFPTLNLTSGLRATLGTASTGSRAAASLKEAFVNELAARQRTSRSSPAASERLQKRSEWKRDLSGRANGTIDPWYGCDVFDEMRDYALNFTFPWSNGGFDVYDIPDATHPEPPLNAAPFLNNERTRAALHAPTSKNWSSSFNYPFGSVYNKSIGNEHGDPSVEPVAFLSELAANASARNVSIVFYSGNDDSQVQHRGTEVVIQNFTFGGIQGFTRKPSTPWFDDDGNVAGIVHQERNLTYVLFAGAGHLVPQWKPVQALVFLREFVLGENKNGTVEGSAVVGGEDPTLAGDYLPGGAEIFYGSGTTAGTSVVPSATIAAWNSFLATATATTVASVSASATASSAGNTTPSASGVSSSSAPTSSSATNGALAKALRWSNGLASRVAGIIVIVLSFS</sequence>
<evidence type="ECO:0000256" key="4">
    <source>
        <dbReference type="ARBA" id="ARBA00022801"/>
    </source>
</evidence>
<reference evidence="8 9" key="1">
    <citation type="submission" date="2016-10" db="EMBL/GenBank/DDBJ databases">
        <title>Genome sequence of the basidiomycete white-rot fungus Trametes pubescens.</title>
        <authorList>
            <person name="Makela M.R."/>
            <person name="Granchi Z."/>
            <person name="Peng M."/>
            <person name="De Vries R.P."/>
            <person name="Grigoriev I."/>
            <person name="Riley R."/>
            <person name="Hilden K."/>
        </authorList>
    </citation>
    <scope>NUCLEOTIDE SEQUENCE [LARGE SCALE GENOMIC DNA]</scope>
    <source>
        <strain evidence="8 9">FBCC735</strain>
    </source>
</reference>
<feature type="chain" id="PRO_5011835059" description="Carboxypeptidase" evidence="6">
    <location>
        <begin position="18"/>
        <end position="682"/>
    </location>
</feature>
<keyword evidence="4 6" id="KW-0378">Hydrolase</keyword>
<dbReference type="EC" id="3.4.16.-" evidence="6"/>
<evidence type="ECO:0000256" key="7">
    <source>
        <dbReference type="SAM" id="MobiDB-lite"/>
    </source>
</evidence>
<evidence type="ECO:0000313" key="8">
    <source>
        <dbReference type="EMBL" id="OJT06595.1"/>
    </source>
</evidence>
<dbReference type="InterPro" id="IPR018202">
    <property type="entry name" value="Ser_caboxypep_ser_AS"/>
</dbReference>
<name>A0A1M2VG68_TRAPU</name>
<evidence type="ECO:0000256" key="1">
    <source>
        <dbReference type="ARBA" id="ARBA00009431"/>
    </source>
</evidence>
<keyword evidence="9" id="KW-1185">Reference proteome</keyword>
<dbReference type="EMBL" id="MNAD01001293">
    <property type="protein sequence ID" value="OJT06595.1"/>
    <property type="molecule type" value="Genomic_DNA"/>
</dbReference>
<comment type="caution">
    <text evidence="8">The sequence shown here is derived from an EMBL/GenBank/DDBJ whole genome shotgun (WGS) entry which is preliminary data.</text>
</comment>
<dbReference type="OrthoDB" id="443318at2759"/>
<evidence type="ECO:0000256" key="6">
    <source>
        <dbReference type="RuleBase" id="RU361156"/>
    </source>
</evidence>
<dbReference type="Gene3D" id="3.40.50.1820">
    <property type="entry name" value="alpha/beta hydrolase"/>
    <property type="match status" value="1"/>
</dbReference>
<organism evidence="8 9">
    <name type="scientific">Trametes pubescens</name>
    <name type="common">White-rot fungus</name>
    <dbReference type="NCBI Taxonomy" id="154538"/>
    <lineage>
        <taxon>Eukaryota</taxon>
        <taxon>Fungi</taxon>
        <taxon>Dikarya</taxon>
        <taxon>Basidiomycota</taxon>
        <taxon>Agaricomycotina</taxon>
        <taxon>Agaricomycetes</taxon>
        <taxon>Polyporales</taxon>
        <taxon>Polyporaceae</taxon>
        <taxon>Trametes</taxon>
    </lineage>
</organism>
<dbReference type="PROSITE" id="PS00131">
    <property type="entry name" value="CARBOXYPEPT_SER_SER"/>
    <property type="match status" value="1"/>
</dbReference>
<dbReference type="GO" id="GO:0004185">
    <property type="term" value="F:serine-type carboxypeptidase activity"/>
    <property type="evidence" value="ECO:0007669"/>
    <property type="project" value="UniProtKB-UniRule"/>
</dbReference>
<dbReference type="SUPFAM" id="SSF53474">
    <property type="entry name" value="alpha/beta-Hydrolases"/>
    <property type="match status" value="1"/>
</dbReference>
<dbReference type="GO" id="GO:0006508">
    <property type="term" value="P:proteolysis"/>
    <property type="evidence" value="ECO:0007669"/>
    <property type="project" value="UniProtKB-KW"/>
</dbReference>
<keyword evidence="3 6" id="KW-0645">Protease</keyword>
<keyword evidence="6" id="KW-0732">Signal</keyword>
<comment type="similarity">
    <text evidence="1 6">Belongs to the peptidase S10 family.</text>
</comment>
<dbReference type="PANTHER" id="PTHR11802:SF479">
    <property type="entry name" value="CARBOXYPEPTIDASE"/>
    <property type="match status" value="1"/>
</dbReference>
<keyword evidence="2 6" id="KW-0121">Carboxypeptidase</keyword>
<dbReference type="InterPro" id="IPR001563">
    <property type="entry name" value="Peptidase_S10"/>
</dbReference>
<proteinExistence type="inferred from homology"/>
<dbReference type="PANTHER" id="PTHR11802">
    <property type="entry name" value="SERINE PROTEASE FAMILY S10 SERINE CARBOXYPEPTIDASE"/>
    <property type="match status" value="1"/>
</dbReference>
<accession>A0A1M2VG68</accession>
<evidence type="ECO:0000256" key="2">
    <source>
        <dbReference type="ARBA" id="ARBA00022645"/>
    </source>
</evidence>
<feature type="region of interest" description="Disordered" evidence="7">
    <location>
        <begin position="628"/>
        <end position="650"/>
    </location>
</feature>
<dbReference type="InterPro" id="IPR029058">
    <property type="entry name" value="AB_hydrolase_fold"/>
</dbReference>
<keyword evidence="5" id="KW-0325">Glycoprotein</keyword>
<dbReference type="AlphaFoldDB" id="A0A1M2VG68"/>